<dbReference type="EMBL" id="VNFK01000012">
    <property type="protein sequence ID" value="TVU60902.1"/>
    <property type="molecule type" value="Genomic_DNA"/>
</dbReference>
<accession>A0A558GVL4</accession>
<dbReference type="AlphaFoldDB" id="A0A558GVL4"/>
<evidence type="ECO:0000259" key="8">
    <source>
        <dbReference type="PROSITE" id="PS50928"/>
    </source>
</evidence>
<evidence type="ECO:0000256" key="3">
    <source>
        <dbReference type="ARBA" id="ARBA00022475"/>
    </source>
</evidence>
<feature type="transmembrane region" description="Helical" evidence="7">
    <location>
        <begin position="237"/>
        <end position="258"/>
    </location>
</feature>
<keyword evidence="4 7" id="KW-0812">Transmembrane</keyword>
<keyword evidence="3" id="KW-1003">Cell membrane</keyword>
<dbReference type="PROSITE" id="PS50928">
    <property type="entry name" value="ABC_TM1"/>
    <property type="match status" value="1"/>
</dbReference>
<comment type="caution">
    <text evidence="9">The sequence shown here is derived from an EMBL/GenBank/DDBJ whole genome shotgun (WGS) entry which is preliminary data.</text>
</comment>
<organism evidence="9 10">
    <name type="scientific">Paenarthrobacter nitroguajacolicus</name>
    <name type="common">Arthrobacter nitroguajacolicus</name>
    <dbReference type="NCBI Taxonomy" id="211146"/>
    <lineage>
        <taxon>Bacteria</taxon>
        <taxon>Bacillati</taxon>
        <taxon>Actinomycetota</taxon>
        <taxon>Actinomycetes</taxon>
        <taxon>Micrococcales</taxon>
        <taxon>Micrococcaceae</taxon>
        <taxon>Paenarthrobacter</taxon>
    </lineage>
</organism>
<reference evidence="9 10" key="1">
    <citation type="submission" date="2019-07" db="EMBL/GenBank/DDBJ databases">
        <title>Diversity of Bacteria from Kongsfjorden, Arctic.</title>
        <authorList>
            <person name="Yu Y."/>
        </authorList>
    </citation>
    <scope>NUCLEOTIDE SEQUENCE [LARGE SCALE GENOMIC DNA]</scope>
    <source>
        <strain evidence="9 10">SM1928</strain>
    </source>
</reference>
<dbReference type="OrthoDB" id="3543764at2"/>
<comment type="subcellular location">
    <subcellularLocation>
        <location evidence="1 7">Cell membrane</location>
        <topology evidence="1 7">Multi-pass membrane protein</topology>
    </subcellularLocation>
</comment>
<evidence type="ECO:0000256" key="7">
    <source>
        <dbReference type="RuleBase" id="RU363032"/>
    </source>
</evidence>
<keyword evidence="2 7" id="KW-0813">Transport</keyword>
<evidence type="ECO:0000256" key="2">
    <source>
        <dbReference type="ARBA" id="ARBA00022448"/>
    </source>
</evidence>
<dbReference type="CDD" id="cd06261">
    <property type="entry name" value="TM_PBP2"/>
    <property type="match status" value="1"/>
</dbReference>
<feature type="domain" description="ABC transmembrane type-1" evidence="8">
    <location>
        <begin position="95"/>
        <end position="297"/>
    </location>
</feature>
<evidence type="ECO:0000256" key="6">
    <source>
        <dbReference type="ARBA" id="ARBA00023136"/>
    </source>
</evidence>
<dbReference type="Pfam" id="PF19300">
    <property type="entry name" value="BPD_transp_1_N"/>
    <property type="match status" value="1"/>
</dbReference>
<dbReference type="InterPro" id="IPR000515">
    <property type="entry name" value="MetI-like"/>
</dbReference>
<dbReference type="PANTHER" id="PTHR43163">
    <property type="entry name" value="DIPEPTIDE TRANSPORT SYSTEM PERMEASE PROTEIN DPPB-RELATED"/>
    <property type="match status" value="1"/>
</dbReference>
<evidence type="ECO:0000313" key="10">
    <source>
        <dbReference type="Proteomes" id="UP000316500"/>
    </source>
</evidence>
<dbReference type="GO" id="GO:0005886">
    <property type="term" value="C:plasma membrane"/>
    <property type="evidence" value="ECO:0007669"/>
    <property type="project" value="UniProtKB-SubCell"/>
</dbReference>
<name>A0A558GVL4_PAENT</name>
<keyword evidence="5 7" id="KW-1133">Transmembrane helix</keyword>
<evidence type="ECO:0000256" key="5">
    <source>
        <dbReference type="ARBA" id="ARBA00022989"/>
    </source>
</evidence>
<dbReference type="SUPFAM" id="SSF161098">
    <property type="entry name" value="MetI-like"/>
    <property type="match status" value="1"/>
</dbReference>
<dbReference type="Pfam" id="PF00528">
    <property type="entry name" value="BPD_transp_1"/>
    <property type="match status" value="1"/>
</dbReference>
<dbReference type="InterPro" id="IPR045621">
    <property type="entry name" value="BPD_transp_1_N"/>
</dbReference>
<gene>
    <name evidence="9" type="ORF">FQP90_15190</name>
</gene>
<dbReference type="RefSeq" id="WP_144651914.1">
    <property type="nucleotide sequence ID" value="NZ_VNFK01000012.1"/>
</dbReference>
<sequence>MIRFLARRLGLLVLVVWGVVTATFVLVHATPGDPARTTLGDKASESAVQALRAEWGLDQPLTVQYWHFLTDLISGNLGTSFQYRSPIVSLLADRLPTTLLLMLMAVTFAVVISLPLATWVAVRGRGGADIGVRIFGAVAQGTPAFLTGTLLVIVFGLKLHWFPVGGYGRTTAEHLHSLVLPSLTIALGIVPMLVNSLRASLTDALQSDFVAFGHSKGLKPATVLAAYAIRNGSISGVTILGIQAGVLAGGALVVEKVFAIPGMGSLMLAGILGRDFPVVQATTLVFAGIVVVVYLVTDLSYALLDPRARLA</sequence>
<evidence type="ECO:0000256" key="1">
    <source>
        <dbReference type="ARBA" id="ARBA00004651"/>
    </source>
</evidence>
<proteinExistence type="inferred from homology"/>
<dbReference type="Gene3D" id="1.10.3720.10">
    <property type="entry name" value="MetI-like"/>
    <property type="match status" value="1"/>
</dbReference>
<feature type="transmembrane region" description="Helical" evidence="7">
    <location>
        <begin position="134"/>
        <end position="155"/>
    </location>
</feature>
<dbReference type="PANTHER" id="PTHR43163:SF6">
    <property type="entry name" value="DIPEPTIDE TRANSPORT SYSTEM PERMEASE PROTEIN DPPB-RELATED"/>
    <property type="match status" value="1"/>
</dbReference>
<evidence type="ECO:0000256" key="4">
    <source>
        <dbReference type="ARBA" id="ARBA00022692"/>
    </source>
</evidence>
<feature type="transmembrane region" description="Helical" evidence="7">
    <location>
        <begin position="175"/>
        <end position="194"/>
    </location>
</feature>
<feature type="transmembrane region" description="Helical" evidence="7">
    <location>
        <begin position="99"/>
        <end position="122"/>
    </location>
</feature>
<protein>
    <submittedName>
        <fullName evidence="9">ABC transporter permease</fullName>
    </submittedName>
</protein>
<dbReference type="GO" id="GO:0071916">
    <property type="term" value="F:dipeptide transmembrane transporter activity"/>
    <property type="evidence" value="ECO:0007669"/>
    <property type="project" value="TreeGrafter"/>
</dbReference>
<comment type="similarity">
    <text evidence="7">Belongs to the binding-protein-dependent transport system permease family.</text>
</comment>
<feature type="transmembrane region" description="Helical" evidence="7">
    <location>
        <begin position="278"/>
        <end position="304"/>
    </location>
</feature>
<dbReference type="Proteomes" id="UP000316500">
    <property type="component" value="Unassembled WGS sequence"/>
</dbReference>
<dbReference type="InterPro" id="IPR035906">
    <property type="entry name" value="MetI-like_sf"/>
</dbReference>
<keyword evidence="6 7" id="KW-0472">Membrane</keyword>
<evidence type="ECO:0000313" key="9">
    <source>
        <dbReference type="EMBL" id="TVU60902.1"/>
    </source>
</evidence>